<protein>
    <submittedName>
        <fullName evidence="3">Triple tyrosine motif-containing protein</fullName>
    </submittedName>
</protein>
<organism evidence="3 4">
    <name type="scientific">Urechidicola vernalis</name>
    <dbReference type="NCBI Taxonomy" id="3075600"/>
    <lineage>
        <taxon>Bacteria</taxon>
        <taxon>Pseudomonadati</taxon>
        <taxon>Bacteroidota</taxon>
        <taxon>Flavobacteriia</taxon>
        <taxon>Flavobacteriales</taxon>
        <taxon>Flavobacteriaceae</taxon>
        <taxon>Urechidicola</taxon>
    </lineage>
</organism>
<dbReference type="InterPro" id="IPR000792">
    <property type="entry name" value="Tscrpt_reg_LuxR_C"/>
</dbReference>
<feature type="transmembrane region" description="Helical" evidence="1">
    <location>
        <begin position="738"/>
        <end position="759"/>
    </location>
</feature>
<dbReference type="InterPro" id="IPR016032">
    <property type="entry name" value="Sig_transdc_resp-reg_C-effctor"/>
</dbReference>
<evidence type="ECO:0000259" key="2">
    <source>
        <dbReference type="SMART" id="SM00421"/>
    </source>
</evidence>
<evidence type="ECO:0000313" key="4">
    <source>
        <dbReference type="Proteomes" id="UP001252186"/>
    </source>
</evidence>
<sequence length="941" mass="109073">MIQLKEVRFIFSILCVLASHILIAQELPPIKNFSPADYNSENQNWSISQSANGYMYVANNSGLLEFNGANWKLYGSPNGTIIRSVNVIKDLIFTGCYMEFGYWKRDQFGNLNYYSLIDKIGVPLIKDEQFWSILEFDGWILFQSLDRIYLYNLEEESFNVISAKSSRAGIFKVANKIYFQKINEGLYKIENGKALLVSDNEVIKKDVLIGAFINQNKTLLLTENGMFYHLIGDKIERWQFPAEDELVSKNVYCSIKLQDESLLLGTTSNGIIHLESDGSLIRKINKEQGLYNNTILSVFEDGEKNIWLGLDNGISVLNLYSPFTVYNDLKGLIGDVYATKIYAGYFYIGTNQGLFYKKLGSRDEFNLIDNTKGQVWCLKELKNTLFCGHNKGTFAVEKDKVTQVSEFAGTWEIKEIGVNDSLLIQGNYNGLSILERKNDKWAFRNKIEGFDISSRFFEFIKEDEIIVNHENNGTFILGLDKELQNIEIRKNEEAYGFGSSLMRYNDEIIYSTNGNKNIYSYDPSLEKFVWNELLTTIFYNEGNSAIGTLISDPISKNIWGFSDRNIICLLRGKFNEEPREIDIPVSNLFRKNLGVVGFENLTYLKEDVFLIGGSNGYVKLDLNKFETQKKKVSINSISKEFRNLPIENVSLNEVPEFKANENNLRFAFNVPEYNKYSNVEYQYQLIGIYDDWSSWFEEPNVSFENLPYGDYVFNVKARIGNVETENIESFSFNIEKPWYFSISMLFVYVLTFSFLLVFIHKNYKKHYTIKHHREIKERERKLKIENLNSEKELMRVRNENLRHDIDNRNRELGASTMSLIKKNEFLNAIKKELSNVRTISSIGKVISLIDDDLNSSDDWKLFEKSFTNVEKDFFRNLKEIHPTLSPNDLKLCAYLKLNLSSKEIAPLLNISVKSVEVKRYRLRKKLDLSQKSSLTNYLFEI</sequence>
<dbReference type="InterPro" id="IPR036388">
    <property type="entry name" value="WH-like_DNA-bd_sf"/>
</dbReference>
<dbReference type="SUPFAM" id="SSF50998">
    <property type="entry name" value="Quinoprotein alcohol dehydrogenase-like"/>
    <property type="match status" value="1"/>
</dbReference>
<dbReference type="InterPro" id="IPR011123">
    <property type="entry name" value="Y_Y_Y"/>
</dbReference>
<comment type="caution">
    <text evidence="3">The sequence shown here is derived from an EMBL/GenBank/DDBJ whole genome shotgun (WGS) entry which is preliminary data.</text>
</comment>
<feature type="domain" description="HTH luxR-type" evidence="2">
    <location>
        <begin position="881"/>
        <end position="938"/>
    </location>
</feature>
<keyword evidence="1" id="KW-0472">Membrane</keyword>
<reference evidence="3 4" key="1">
    <citation type="submission" date="2023-09" db="EMBL/GenBank/DDBJ databases">
        <authorList>
            <person name="Rey-Velasco X."/>
        </authorList>
    </citation>
    <scope>NUCLEOTIDE SEQUENCE [LARGE SCALE GENOMIC DNA]</scope>
    <source>
        <strain evidence="3 4">P050</strain>
    </source>
</reference>
<evidence type="ECO:0000313" key="3">
    <source>
        <dbReference type="EMBL" id="MDT0553429.1"/>
    </source>
</evidence>
<dbReference type="InterPro" id="IPR015943">
    <property type="entry name" value="WD40/YVTN_repeat-like_dom_sf"/>
</dbReference>
<gene>
    <name evidence="3" type="ORF">RM519_09255</name>
</gene>
<keyword evidence="1" id="KW-0812">Transmembrane</keyword>
<dbReference type="EMBL" id="JAVRHV010000004">
    <property type="protein sequence ID" value="MDT0553429.1"/>
    <property type="molecule type" value="Genomic_DNA"/>
</dbReference>
<dbReference type="SUPFAM" id="SSF46894">
    <property type="entry name" value="C-terminal effector domain of the bipartite response regulators"/>
    <property type="match status" value="1"/>
</dbReference>
<name>A0ABU2Y5F4_9FLAO</name>
<accession>A0ABU2Y5F4</accession>
<dbReference type="InterPro" id="IPR013783">
    <property type="entry name" value="Ig-like_fold"/>
</dbReference>
<dbReference type="Proteomes" id="UP001252186">
    <property type="component" value="Unassembled WGS sequence"/>
</dbReference>
<proteinExistence type="predicted"/>
<dbReference type="Gene3D" id="2.60.40.10">
    <property type="entry name" value="Immunoglobulins"/>
    <property type="match status" value="1"/>
</dbReference>
<dbReference type="Gene3D" id="1.10.10.10">
    <property type="entry name" value="Winged helix-like DNA-binding domain superfamily/Winged helix DNA-binding domain"/>
    <property type="match status" value="1"/>
</dbReference>
<evidence type="ECO:0000256" key="1">
    <source>
        <dbReference type="SAM" id="Phobius"/>
    </source>
</evidence>
<dbReference type="InterPro" id="IPR011047">
    <property type="entry name" value="Quinoprotein_ADH-like_sf"/>
</dbReference>
<keyword evidence="1" id="KW-1133">Transmembrane helix</keyword>
<dbReference type="Gene3D" id="2.130.10.10">
    <property type="entry name" value="YVTN repeat-like/Quinoprotein amine dehydrogenase"/>
    <property type="match status" value="2"/>
</dbReference>
<keyword evidence="4" id="KW-1185">Reference proteome</keyword>
<dbReference type="SMART" id="SM00421">
    <property type="entry name" value="HTH_LUXR"/>
    <property type="match status" value="1"/>
</dbReference>
<dbReference type="Pfam" id="PF07495">
    <property type="entry name" value="Y_Y_Y"/>
    <property type="match status" value="1"/>
</dbReference>
<dbReference type="RefSeq" id="WP_311593446.1">
    <property type="nucleotide sequence ID" value="NZ_JAVRHV010000004.1"/>
</dbReference>